<comment type="subcellular location">
    <subcellularLocation>
        <location evidence="1">Membrane</location>
        <topology evidence="1">Single-pass type I membrane protein</topology>
    </subcellularLocation>
</comment>
<feature type="domain" description="Kazal-like" evidence="12">
    <location>
        <begin position="96"/>
        <end position="143"/>
    </location>
</feature>
<proteinExistence type="inferred from homology"/>
<evidence type="ECO:0000313" key="14">
    <source>
        <dbReference type="Proteomes" id="UP000298787"/>
    </source>
</evidence>
<evidence type="ECO:0000256" key="9">
    <source>
        <dbReference type="ARBA" id="ARBA00023180"/>
    </source>
</evidence>
<dbReference type="SMART" id="SM00280">
    <property type="entry name" value="KAZAL"/>
    <property type="match status" value="2"/>
</dbReference>
<protein>
    <submittedName>
        <fullName evidence="13">Tomoregulin-2</fullName>
    </submittedName>
</protein>
<evidence type="ECO:0000313" key="13">
    <source>
        <dbReference type="EMBL" id="TKS67575.1"/>
    </source>
</evidence>
<dbReference type="EMBL" id="CM014079">
    <property type="protein sequence ID" value="TKS67575.1"/>
    <property type="molecule type" value="Genomic_DNA"/>
</dbReference>
<gene>
    <name evidence="13" type="ORF">D9C73_001101</name>
</gene>
<dbReference type="STRING" id="240159.A0A4U5U3Y0"/>
<evidence type="ECO:0000259" key="12">
    <source>
        <dbReference type="PROSITE" id="PS51465"/>
    </source>
</evidence>
<evidence type="ECO:0000256" key="1">
    <source>
        <dbReference type="ARBA" id="ARBA00004479"/>
    </source>
</evidence>
<keyword evidence="5" id="KW-0677">Repeat</keyword>
<feature type="domain" description="Kazal-like" evidence="12">
    <location>
        <begin position="187"/>
        <end position="234"/>
    </location>
</feature>
<dbReference type="GO" id="GO:0006950">
    <property type="term" value="P:response to stress"/>
    <property type="evidence" value="ECO:0007669"/>
    <property type="project" value="UniProtKB-ARBA"/>
</dbReference>
<dbReference type="FunFam" id="3.30.60.30:FF:000020">
    <property type="entry name" value="tomoregulin-2 isoform X2"/>
    <property type="match status" value="1"/>
</dbReference>
<dbReference type="FunFam" id="3.30.60.30:FF:000002">
    <property type="entry name" value="tomoregulin-2 isoform X1"/>
    <property type="match status" value="1"/>
</dbReference>
<dbReference type="GO" id="GO:0016020">
    <property type="term" value="C:membrane"/>
    <property type="evidence" value="ECO:0007669"/>
    <property type="project" value="UniProtKB-SubCell"/>
</dbReference>
<keyword evidence="2" id="KW-0245">EGF-like domain</keyword>
<dbReference type="SUPFAM" id="SSF100895">
    <property type="entry name" value="Kazal-type serine protease inhibitors"/>
    <property type="match status" value="2"/>
</dbReference>
<feature type="transmembrane region" description="Helical" evidence="11">
    <location>
        <begin position="249"/>
        <end position="273"/>
    </location>
</feature>
<evidence type="ECO:0000256" key="5">
    <source>
        <dbReference type="ARBA" id="ARBA00022737"/>
    </source>
</evidence>
<keyword evidence="7 11" id="KW-0472">Membrane</keyword>
<evidence type="ECO:0000256" key="6">
    <source>
        <dbReference type="ARBA" id="ARBA00022989"/>
    </source>
</evidence>
<evidence type="ECO:0000256" key="4">
    <source>
        <dbReference type="ARBA" id="ARBA00022729"/>
    </source>
</evidence>
<dbReference type="InterPro" id="IPR002350">
    <property type="entry name" value="Kazal_dom"/>
</dbReference>
<evidence type="ECO:0000256" key="7">
    <source>
        <dbReference type="ARBA" id="ARBA00023136"/>
    </source>
</evidence>
<accession>A0A4U5U3Y0</accession>
<sequence>MGLSVTAQAPLEEPRRLRQWSGTAGGWLRITLVSFLATLPVEQLRAFPSSLSDCQTPTGWNCSGFDDRDTDLFLCDTNTCKFDGECLRIGNMVTCICDFKCNNDYAPVCGSNNQNYQNECFLRRDACKQQSEVLIMSEGACPADAGSGSGDDGGEGSAEAGQKETSTCDICQFGAECDVDAEDVWCVCNIDCSHISFNPVCASDGRSYDNPCQVKEASCQKQERIEVKGPQCDIKEYNVLYVVPGSGKLHYVLIASIIGALQVVIICVVVLCITRKCPRTNRINRQKQNNVHFSSENTMRASTRLI</sequence>
<keyword evidence="14" id="KW-1185">Reference proteome</keyword>
<keyword evidence="3 11" id="KW-0812">Transmembrane</keyword>
<evidence type="ECO:0000256" key="3">
    <source>
        <dbReference type="ARBA" id="ARBA00022692"/>
    </source>
</evidence>
<dbReference type="AlphaFoldDB" id="A0A4U5U3Y0"/>
<comment type="similarity">
    <text evidence="10">Belongs to the tomoregulin family.</text>
</comment>
<keyword evidence="9" id="KW-0325">Glycoprotein</keyword>
<dbReference type="Gene3D" id="3.30.60.30">
    <property type="match status" value="2"/>
</dbReference>
<evidence type="ECO:0000256" key="10">
    <source>
        <dbReference type="ARBA" id="ARBA00038484"/>
    </source>
</evidence>
<evidence type="ECO:0000256" key="8">
    <source>
        <dbReference type="ARBA" id="ARBA00023157"/>
    </source>
</evidence>
<dbReference type="Proteomes" id="UP000298787">
    <property type="component" value="Chromosome 2"/>
</dbReference>
<evidence type="ECO:0000256" key="11">
    <source>
        <dbReference type="SAM" id="Phobius"/>
    </source>
</evidence>
<keyword evidence="6 11" id="KW-1133">Transmembrane helix</keyword>
<evidence type="ECO:0000256" key="2">
    <source>
        <dbReference type="ARBA" id="ARBA00022536"/>
    </source>
</evidence>
<dbReference type="Pfam" id="PF07648">
    <property type="entry name" value="Kazal_2"/>
    <property type="match status" value="2"/>
</dbReference>
<dbReference type="InterPro" id="IPR036058">
    <property type="entry name" value="Kazal_dom_sf"/>
</dbReference>
<reference evidence="13 14" key="1">
    <citation type="submission" date="2019-01" db="EMBL/GenBank/DDBJ databases">
        <title>Genome Assembly of Collichthys lucidus.</title>
        <authorList>
            <person name="Cai M."/>
            <person name="Xiao S."/>
        </authorList>
    </citation>
    <scope>NUCLEOTIDE SEQUENCE [LARGE SCALE GENOMIC DNA]</scope>
    <source>
        <strain evidence="13">JT15FE1705JMU</strain>
        <tissue evidence="13">Muscle</tissue>
    </source>
</reference>
<organism evidence="13 14">
    <name type="scientific">Collichthys lucidus</name>
    <name type="common">Big head croaker</name>
    <name type="synonym">Sciaena lucida</name>
    <dbReference type="NCBI Taxonomy" id="240159"/>
    <lineage>
        <taxon>Eukaryota</taxon>
        <taxon>Metazoa</taxon>
        <taxon>Chordata</taxon>
        <taxon>Craniata</taxon>
        <taxon>Vertebrata</taxon>
        <taxon>Euteleostomi</taxon>
        <taxon>Actinopterygii</taxon>
        <taxon>Neopterygii</taxon>
        <taxon>Teleostei</taxon>
        <taxon>Neoteleostei</taxon>
        <taxon>Acanthomorphata</taxon>
        <taxon>Eupercaria</taxon>
        <taxon>Sciaenidae</taxon>
        <taxon>Collichthys</taxon>
    </lineage>
</organism>
<keyword evidence="4" id="KW-0732">Signal</keyword>
<dbReference type="PANTHER" id="PTHR21632">
    <property type="entry name" value="REGULATORY PROTEIN ZESTE"/>
    <property type="match status" value="1"/>
</dbReference>
<dbReference type="CDD" id="cd00104">
    <property type="entry name" value="KAZAL_FS"/>
    <property type="match status" value="2"/>
</dbReference>
<keyword evidence="8" id="KW-1015">Disulfide bond</keyword>
<dbReference type="PROSITE" id="PS51465">
    <property type="entry name" value="KAZAL_2"/>
    <property type="match status" value="2"/>
</dbReference>
<name>A0A4U5U3Y0_COLLU</name>
<dbReference type="PANTHER" id="PTHR21632:SF5">
    <property type="entry name" value="TOMOREGULIN-2 ISOFORM X1"/>
    <property type="match status" value="1"/>
</dbReference>